<evidence type="ECO:0000256" key="1">
    <source>
        <dbReference type="SAM" id="MobiDB-lite"/>
    </source>
</evidence>
<gene>
    <name evidence="2" type="ORF">JMJ92_01400</name>
</gene>
<sequence length="501" mass="55472">MAHDLLRDPLIRTDRAWHSLPGLMAAMVRGEVAGFPALRPHQRPAWHMFLVQLAVLALDASDERALPDTEDRWRAAFRALTPEFADDAPWHLVGRDRSCPAFLQPPDPGGLKWSFVATPDALDMLITSRNHDLKREIAFEAAPQDWLFALVSLQTMEGFGGAGNYGIARMNGGSSSRAMLTLAPARAGSAEIDPSAWWARDVRRLRAGREGLVGKALLWLDPWPDGRSLDLHALDPLFIEVCRRIRLTLHDGRMAAERSTSKGPRVAAKEARGNTGDPWAPIHLTESKSLTLGERDWTHELLVDLLYRGEWQVPVLARPDPQEEAAPMLLVAEAVSRGNSKTDGFRSRIVPVPKAMVGHMLGARPRDLAEGILEDIAAVDQALRNGLALTAAEGDRDKVGKAHYARTRPAREALRREADRTFFAELWTRMAETTDAGIGGARLRYLESLARQARVEFAAALPAIPCASLMRPRAEVRARRALETGLFRAMRKFHAAEEMNA</sequence>
<accession>A0ABS1RB32</accession>
<dbReference type="Proteomes" id="UP000635853">
    <property type="component" value="Unassembled WGS sequence"/>
</dbReference>
<evidence type="ECO:0008006" key="4">
    <source>
        <dbReference type="Google" id="ProtNLM"/>
    </source>
</evidence>
<name>A0ABS1RB32_9RHOB</name>
<protein>
    <recommendedName>
        <fullName evidence="4">CRISPR system Cascade subunit CasA</fullName>
    </recommendedName>
</protein>
<keyword evidence="3" id="KW-1185">Reference proteome</keyword>
<proteinExistence type="predicted"/>
<dbReference type="RefSeq" id="WP_075784842.1">
    <property type="nucleotide sequence ID" value="NZ_JAESIL010000004.1"/>
</dbReference>
<comment type="caution">
    <text evidence="2">The sequence shown here is derived from an EMBL/GenBank/DDBJ whole genome shotgun (WGS) entry which is preliminary data.</text>
</comment>
<organism evidence="2 3">
    <name type="scientific">Rhodovulum visakhapatnamense</name>
    <dbReference type="NCBI Taxonomy" id="364297"/>
    <lineage>
        <taxon>Bacteria</taxon>
        <taxon>Pseudomonadati</taxon>
        <taxon>Pseudomonadota</taxon>
        <taxon>Alphaproteobacteria</taxon>
        <taxon>Rhodobacterales</taxon>
        <taxon>Paracoccaceae</taxon>
        <taxon>Rhodovulum</taxon>
    </lineage>
</organism>
<evidence type="ECO:0000313" key="2">
    <source>
        <dbReference type="EMBL" id="MBL3576823.1"/>
    </source>
</evidence>
<evidence type="ECO:0000313" key="3">
    <source>
        <dbReference type="Proteomes" id="UP000635853"/>
    </source>
</evidence>
<dbReference type="EMBL" id="JAESIL010000004">
    <property type="protein sequence ID" value="MBL3576823.1"/>
    <property type="molecule type" value="Genomic_DNA"/>
</dbReference>
<reference evidence="3" key="1">
    <citation type="submission" date="2021-01" db="EMBL/GenBank/DDBJ databases">
        <title>Draft genomes of Rhodovulum sulfidophilum.</title>
        <authorList>
            <person name="Guzman M.S."/>
        </authorList>
    </citation>
    <scope>NUCLEOTIDE SEQUENCE [LARGE SCALE GENOMIC DNA]</scope>
    <source>
        <strain evidence="3">AB19</strain>
    </source>
</reference>
<feature type="region of interest" description="Disordered" evidence="1">
    <location>
        <begin position="256"/>
        <end position="280"/>
    </location>
</feature>